<comment type="cofactor">
    <cofactor evidence="1">
        <name>[4Fe-4S] cluster</name>
        <dbReference type="ChEBI" id="CHEBI:49883"/>
    </cofactor>
</comment>
<comment type="caution">
    <text evidence="8">The sequence shown here is derived from an EMBL/GenBank/DDBJ whole genome shotgun (WGS) entry which is preliminary data.</text>
</comment>
<dbReference type="SFLD" id="SFLDG01083">
    <property type="entry name" value="Uncharacterised_Radical_SAM_Su"/>
    <property type="match status" value="1"/>
</dbReference>
<proteinExistence type="predicted"/>
<keyword evidence="2" id="KW-0004">4Fe-4S</keyword>
<dbReference type="GO" id="GO:0046872">
    <property type="term" value="F:metal ion binding"/>
    <property type="evidence" value="ECO:0007669"/>
    <property type="project" value="UniProtKB-KW"/>
</dbReference>
<protein>
    <submittedName>
        <fullName evidence="8">Radical SAM protein</fullName>
    </submittedName>
</protein>
<reference evidence="8" key="2">
    <citation type="journal article" date="2021" name="PeerJ">
        <title>Extensive microbial diversity within the chicken gut microbiome revealed by metagenomics and culture.</title>
        <authorList>
            <person name="Gilroy R."/>
            <person name="Ravi A."/>
            <person name="Getino M."/>
            <person name="Pursley I."/>
            <person name="Horton D.L."/>
            <person name="Alikhan N.F."/>
            <person name="Baker D."/>
            <person name="Gharbi K."/>
            <person name="Hall N."/>
            <person name="Watson M."/>
            <person name="Adriaenssens E.M."/>
            <person name="Foster-Nyarko E."/>
            <person name="Jarju S."/>
            <person name="Secka A."/>
            <person name="Antonio M."/>
            <person name="Oren A."/>
            <person name="Chaudhuri R.R."/>
            <person name="La Ragione R."/>
            <person name="Hildebrand F."/>
            <person name="Pallen M.J."/>
        </authorList>
    </citation>
    <scope>NUCLEOTIDE SEQUENCE</scope>
    <source>
        <strain evidence="8">F1-3629</strain>
    </source>
</reference>
<dbReference type="InterPro" id="IPR007197">
    <property type="entry name" value="rSAM"/>
</dbReference>
<dbReference type="SFLD" id="SFLDS00029">
    <property type="entry name" value="Radical_SAM"/>
    <property type="match status" value="1"/>
</dbReference>
<dbReference type="PANTHER" id="PTHR43787:SF11">
    <property type="entry name" value="UPF0026 PROTEIN SLR1464"/>
    <property type="match status" value="1"/>
</dbReference>
<dbReference type="Proteomes" id="UP000771749">
    <property type="component" value="Unassembled WGS sequence"/>
</dbReference>
<evidence type="ECO:0000256" key="4">
    <source>
        <dbReference type="ARBA" id="ARBA00022723"/>
    </source>
</evidence>
<evidence type="ECO:0000256" key="6">
    <source>
        <dbReference type="ARBA" id="ARBA00023014"/>
    </source>
</evidence>
<dbReference type="InterPro" id="IPR040084">
    <property type="entry name" value="GTPase_Obg"/>
</dbReference>
<dbReference type="Pfam" id="PF04055">
    <property type="entry name" value="Radical_SAM"/>
    <property type="match status" value="1"/>
</dbReference>
<keyword evidence="6" id="KW-0411">Iron-sulfur</keyword>
<dbReference type="GO" id="GO:0003824">
    <property type="term" value="F:catalytic activity"/>
    <property type="evidence" value="ECO:0007669"/>
    <property type="project" value="InterPro"/>
</dbReference>
<organism evidence="8 9">
    <name type="scientific">Candidatus Cryptobacteroides gallistercoris</name>
    <dbReference type="NCBI Taxonomy" id="2840765"/>
    <lineage>
        <taxon>Bacteria</taxon>
        <taxon>Pseudomonadati</taxon>
        <taxon>Bacteroidota</taxon>
        <taxon>Bacteroidia</taxon>
        <taxon>Bacteroidales</taxon>
        <taxon>Candidatus Cryptobacteroides</taxon>
    </lineage>
</organism>
<keyword evidence="4" id="KW-0479">Metal-binding</keyword>
<dbReference type="EMBL" id="JADIMJ010000095">
    <property type="protein sequence ID" value="MBO8454338.1"/>
    <property type="molecule type" value="Genomic_DNA"/>
</dbReference>
<accession>A0A940DP29</accession>
<evidence type="ECO:0000313" key="8">
    <source>
        <dbReference type="EMBL" id="MBO8454338.1"/>
    </source>
</evidence>
<reference evidence="8" key="1">
    <citation type="submission" date="2020-10" db="EMBL/GenBank/DDBJ databases">
        <authorList>
            <person name="Gilroy R."/>
        </authorList>
    </citation>
    <scope>NUCLEOTIDE SEQUENCE</scope>
    <source>
        <strain evidence="8">F1-3629</strain>
    </source>
</reference>
<evidence type="ECO:0000256" key="3">
    <source>
        <dbReference type="ARBA" id="ARBA00022691"/>
    </source>
</evidence>
<keyword evidence="3" id="KW-0949">S-adenosyl-L-methionine</keyword>
<feature type="domain" description="Radical SAM core" evidence="7">
    <location>
        <begin position="33"/>
        <end position="177"/>
    </location>
</feature>
<dbReference type="CDD" id="cd01335">
    <property type="entry name" value="Radical_SAM"/>
    <property type="match status" value="1"/>
</dbReference>
<dbReference type="AlphaFoldDB" id="A0A940DP29"/>
<dbReference type="InterPro" id="IPR013785">
    <property type="entry name" value="Aldolase_TIM"/>
</dbReference>
<dbReference type="SUPFAM" id="SSF102114">
    <property type="entry name" value="Radical SAM enzymes"/>
    <property type="match status" value="1"/>
</dbReference>
<gene>
    <name evidence="8" type="ORF">IAC07_06435</name>
</gene>
<dbReference type="InterPro" id="IPR058240">
    <property type="entry name" value="rSAM_sf"/>
</dbReference>
<evidence type="ECO:0000313" key="9">
    <source>
        <dbReference type="Proteomes" id="UP000771749"/>
    </source>
</evidence>
<sequence length="253" mass="27944">MLHFDNIAFGPLHSRRLGSSLGVNILPAEGKLCNFDCVYCECGWNRDGAAGNKIFPGAADVREALSEKLRQCSESHAVIDSITFSGNGEPTLNPDFPAIVDITLELRDKYFPDAKVSVLSNATTLGRPGVLEALKRVDNPIMKIDAGEDAGIKLVNRPCCRYSLGETVAALKQFGGDFILQTMFLGGPDFESSGTGNLKKWMDIVRYLHPREVMVYTIDRETPMKGLRKYTVELMENLVRPLTEEGFVIQIRG</sequence>
<dbReference type="GO" id="GO:0051539">
    <property type="term" value="F:4 iron, 4 sulfur cluster binding"/>
    <property type="evidence" value="ECO:0007669"/>
    <property type="project" value="UniProtKB-KW"/>
</dbReference>
<keyword evidence="5" id="KW-0408">Iron</keyword>
<evidence type="ECO:0000256" key="1">
    <source>
        <dbReference type="ARBA" id="ARBA00001966"/>
    </source>
</evidence>
<evidence type="ECO:0000256" key="5">
    <source>
        <dbReference type="ARBA" id="ARBA00023004"/>
    </source>
</evidence>
<evidence type="ECO:0000259" key="7">
    <source>
        <dbReference type="Pfam" id="PF04055"/>
    </source>
</evidence>
<evidence type="ECO:0000256" key="2">
    <source>
        <dbReference type="ARBA" id="ARBA00022485"/>
    </source>
</evidence>
<name>A0A940DP29_9BACT</name>
<dbReference type="PANTHER" id="PTHR43787">
    <property type="entry name" value="FEMO COFACTOR BIOSYNTHESIS PROTEIN NIFB-RELATED"/>
    <property type="match status" value="1"/>
</dbReference>
<dbReference type="Gene3D" id="3.20.20.70">
    <property type="entry name" value="Aldolase class I"/>
    <property type="match status" value="1"/>
</dbReference>